<evidence type="ECO:0000256" key="2">
    <source>
        <dbReference type="ARBA" id="ARBA00004613"/>
    </source>
</evidence>
<evidence type="ECO:0000256" key="8">
    <source>
        <dbReference type="ARBA" id="ARBA00022723"/>
    </source>
</evidence>
<keyword evidence="11" id="KW-0472">Membrane</keyword>
<feature type="compositionally biased region" description="Polar residues" evidence="16">
    <location>
        <begin position="117"/>
        <end position="128"/>
    </location>
</feature>
<keyword evidence="7" id="KW-0336">GPI-anchor</keyword>
<dbReference type="GO" id="GO:0005886">
    <property type="term" value="C:plasma membrane"/>
    <property type="evidence" value="ECO:0007669"/>
    <property type="project" value="UniProtKB-SubCell"/>
</dbReference>
<keyword evidence="4" id="KW-1003">Cell membrane</keyword>
<organism evidence="19 20">
    <name type="scientific">Purpureocillium takamizusanense</name>
    <dbReference type="NCBI Taxonomy" id="2060973"/>
    <lineage>
        <taxon>Eukaryota</taxon>
        <taxon>Fungi</taxon>
        <taxon>Dikarya</taxon>
        <taxon>Ascomycota</taxon>
        <taxon>Pezizomycotina</taxon>
        <taxon>Sordariomycetes</taxon>
        <taxon>Hypocreomycetidae</taxon>
        <taxon>Hypocreales</taxon>
        <taxon>Ophiocordycipitaceae</taxon>
        <taxon>Purpureocillium</taxon>
    </lineage>
</organism>
<evidence type="ECO:0000259" key="18">
    <source>
        <dbReference type="PROSITE" id="PS52012"/>
    </source>
</evidence>
<evidence type="ECO:0000256" key="6">
    <source>
        <dbReference type="ARBA" id="ARBA00022617"/>
    </source>
</evidence>
<evidence type="ECO:0000256" key="16">
    <source>
        <dbReference type="SAM" id="MobiDB-lite"/>
    </source>
</evidence>
<dbReference type="Pfam" id="PF05730">
    <property type="entry name" value="CFEM"/>
    <property type="match status" value="1"/>
</dbReference>
<dbReference type="GO" id="GO:0046872">
    <property type="term" value="F:metal ion binding"/>
    <property type="evidence" value="ECO:0007669"/>
    <property type="project" value="UniProtKB-KW"/>
</dbReference>
<comment type="caution">
    <text evidence="15">Lacks conserved residue(s) required for the propagation of feature annotation.</text>
</comment>
<feature type="compositionally biased region" description="Polar residues" evidence="16">
    <location>
        <begin position="154"/>
        <end position="176"/>
    </location>
</feature>
<dbReference type="OrthoDB" id="1193027at2759"/>
<evidence type="ECO:0000256" key="4">
    <source>
        <dbReference type="ARBA" id="ARBA00022475"/>
    </source>
</evidence>
<dbReference type="GO" id="GO:0005576">
    <property type="term" value="C:extracellular region"/>
    <property type="evidence" value="ECO:0007669"/>
    <property type="project" value="UniProtKB-SubCell"/>
</dbReference>
<dbReference type="PANTHER" id="PTHR37928:SF1">
    <property type="entry name" value="CFEM DOMAIN PROTEIN (AFU_ORTHOLOGUE AFUA_6G14090)"/>
    <property type="match status" value="1"/>
</dbReference>
<name>A0A9Q8QGR2_9HYPO</name>
<evidence type="ECO:0000256" key="15">
    <source>
        <dbReference type="PROSITE-ProRule" id="PRU01356"/>
    </source>
</evidence>
<evidence type="ECO:0000256" key="12">
    <source>
        <dbReference type="ARBA" id="ARBA00023157"/>
    </source>
</evidence>
<evidence type="ECO:0000256" key="9">
    <source>
        <dbReference type="ARBA" id="ARBA00022729"/>
    </source>
</evidence>
<dbReference type="EMBL" id="CP086357">
    <property type="protein sequence ID" value="UNI19320.1"/>
    <property type="molecule type" value="Genomic_DNA"/>
</dbReference>
<feature type="signal peptide" evidence="17">
    <location>
        <begin position="1"/>
        <end position="17"/>
    </location>
</feature>
<dbReference type="PANTHER" id="PTHR37928">
    <property type="entry name" value="CFEM DOMAIN PROTEIN (AFU_ORTHOLOGUE AFUA_6G14090)"/>
    <property type="match status" value="1"/>
</dbReference>
<keyword evidence="6" id="KW-0349">Heme</keyword>
<keyword evidence="10" id="KW-0408">Iron</keyword>
<reference evidence="19" key="1">
    <citation type="submission" date="2021-11" db="EMBL/GenBank/DDBJ databases">
        <title>Purpureocillium_takamizusanense_genome.</title>
        <authorList>
            <person name="Nguyen N.-H."/>
        </authorList>
    </citation>
    <scope>NUCLEOTIDE SEQUENCE</scope>
    <source>
        <strain evidence="19">PT3</strain>
    </source>
</reference>
<comment type="subcellular location">
    <subcellularLocation>
        <location evidence="1">Cell membrane</location>
        <topology evidence="1">Lipid-anchor</topology>
        <topology evidence="1">GPI-anchor</topology>
    </subcellularLocation>
    <subcellularLocation>
        <location evidence="2">Secreted</location>
    </subcellularLocation>
</comment>
<gene>
    <name evidence="19" type="ORF">JDV02_005511</name>
</gene>
<evidence type="ECO:0000256" key="3">
    <source>
        <dbReference type="ARBA" id="ARBA00010031"/>
    </source>
</evidence>
<keyword evidence="20" id="KW-1185">Reference proteome</keyword>
<evidence type="ECO:0000256" key="14">
    <source>
        <dbReference type="ARBA" id="ARBA00023288"/>
    </source>
</evidence>
<feature type="chain" id="PRO_5040486813" description="CFEM domain-containing protein" evidence="17">
    <location>
        <begin position="18"/>
        <end position="206"/>
    </location>
</feature>
<feature type="compositionally biased region" description="Low complexity" evidence="16">
    <location>
        <begin position="93"/>
        <end position="111"/>
    </location>
</feature>
<keyword evidence="8" id="KW-0479">Metal-binding</keyword>
<sequence>MKTTVVTIAGLAAVASAQSLCAVNCFQSVTTEHPPLDCKEANMYLCFCKGKDLQNFFAQCAYSKCASDAENAINFGVSLCKDMGVPIVPPARPSSSSTAQQPPSSAKSSTPVAATSRPASSAVETTLVTTGVASKSSSATSLPTSSHAAESSVVLPSSTKRVSTPTNGTSTQPSPTNVVVNKGVSLKTVPGALVIAGLGAAAFQML</sequence>
<feature type="region of interest" description="Disordered" evidence="16">
    <location>
        <begin position="91"/>
        <end position="176"/>
    </location>
</feature>
<evidence type="ECO:0000313" key="20">
    <source>
        <dbReference type="Proteomes" id="UP000829364"/>
    </source>
</evidence>
<keyword evidence="9 17" id="KW-0732">Signal</keyword>
<evidence type="ECO:0000256" key="10">
    <source>
        <dbReference type="ARBA" id="ARBA00023004"/>
    </source>
</evidence>
<proteinExistence type="inferred from homology"/>
<evidence type="ECO:0000256" key="17">
    <source>
        <dbReference type="SAM" id="SignalP"/>
    </source>
</evidence>
<protein>
    <recommendedName>
        <fullName evidence="18">CFEM domain-containing protein</fullName>
    </recommendedName>
</protein>
<dbReference type="PROSITE" id="PS52012">
    <property type="entry name" value="CFEM"/>
    <property type="match status" value="1"/>
</dbReference>
<dbReference type="AlphaFoldDB" id="A0A9Q8QGR2"/>
<comment type="similarity">
    <text evidence="3">Belongs to the RBT5 family.</text>
</comment>
<dbReference type="Proteomes" id="UP000829364">
    <property type="component" value="Chromosome 4"/>
</dbReference>
<evidence type="ECO:0000256" key="13">
    <source>
        <dbReference type="ARBA" id="ARBA00023180"/>
    </source>
</evidence>
<dbReference type="InterPro" id="IPR008427">
    <property type="entry name" value="Extracellular_membr_CFEM_dom"/>
</dbReference>
<evidence type="ECO:0000256" key="5">
    <source>
        <dbReference type="ARBA" id="ARBA00022525"/>
    </source>
</evidence>
<dbReference type="KEGG" id="ptkz:JDV02_005511"/>
<evidence type="ECO:0000256" key="7">
    <source>
        <dbReference type="ARBA" id="ARBA00022622"/>
    </source>
</evidence>
<dbReference type="RefSeq" id="XP_047842801.1">
    <property type="nucleotide sequence ID" value="XM_047986818.1"/>
</dbReference>
<dbReference type="GO" id="GO:0098552">
    <property type="term" value="C:side of membrane"/>
    <property type="evidence" value="ECO:0007669"/>
    <property type="project" value="UniProtKB-KW"/>
</dbReference>
<dbReference type="InterPro" id="IPR051735">
    <property type="entry name" value="CFEM_domain"/>
</dbReference>
<dbReference type="GeneID" id="72067460"/>
<evidence type="ECO:0000256" key="1">
    <source>
        <dbReference type="ARBA" id="ARBA00004609"/>
    </source>
</evidence>
<keyword evidence="12" id="KW-1015">Disulfide bond</keyword>
<keyword evidence="14" id="KW-0449">Lipoprotein</keyword>
<keyword evidence="5" id="KW-0964">Secreted</keyword>
<feature type="compositionally biased region" description="Low complexity" evidence="16">
    <location>
        <begin position="129"/>
        <end position="149"/>
    </location>
</feature>
<keyword evidence="13" id="KW-0325">Glycoprotein</keyword>
<evidence type="ECO:0000256" key="11">
    <source>
        <dbReference type="ARBA" id="ARBA00023136"/>
    </source>
</evidence>
<feature type="domain" description="CFEM" evidence="18">
    <location>
        <begin position="1"/>
        <end position="107"/>
    </location>
</feature>
<accession>A0A9Q8QGR2</accession>
<evidence type="ECO:0000313" key="19">
    <source>
        <dbReference type="EMBL" id="UNI19320.1"/>
    </source>
</evidence>